<dbReference type="KEGG" id="maur:BOH66_04345"/>
<proteinExistence type="predicted"/>
<dbReference type="STRING" id="36805.BOH66_04345"/>
<dbReference type="PANTHER" id="PTHR21666:SF290">
    <property type="entry name" value="PEPTIDASE M23 DOMAIN PROTEIN"/>
    <property type="match status" value="1"/>
</dbReference>
<dbReference type="PANTHER" id="PTHR21666">
    <property type="entry name" value="PEPTIDASE-RELATED"/>
    <property type="match status" value="1"/>
</dbReference>
<accession>A0A1P8U645</accession>
<name>A0A1P8U645_9MICO</name>
<protein>
    <submittedName>
        <fullName evidence="3">Peptidase M23</fullName>
    </submittedName>
</protein>
<dbReference type="Gene3D" id="2.70.70.10">
    <property type="entry name" value="Glucose Permease (Domain IIA)"/>
    <property type="match status" value="1"/>
</dbReference>
<gene>
    <name evidence="3" type="ORF">BOH66_04345</name>
</gene>
<dbReference type="GO" id="GO:0004222">
    <property type="term" value="F:metalloendopeptidase activity"/>
    <property type="evidence" value="ECO:0007669"/>
    <property type="project" value="TreeGrafter"/>
</dbReference>
<dbReference type="CDD" id="cd12797">
    <property type="entry name" value="M23_peptidase"/>
    <property type="match status" value="1"/>
</dbReference>
<evidence type="ECO:0000313" key="3">
    <source>
        <dbReference type="EMBL" id="APZ33586.1"/>
    </source>
</evidence>
<keyword evidence="4" id="KW-1185">Reference proteome</keyword>
<dbReference type="InterPro" id="IPR016047">
    <property type="entry name" value="M23ase_b-sheet_dom"/>
</dbReference>
<dbReference type="AlphaFoldDB" id="A0A1P8U645"/>
<sequence>MTLDTPTADAAPPRRATAGSPAADAATGSGVLTRAEYRRRAAAAAAAAQAAAVETPASMEPAEEIAATPSLAETVVADVAAAIAAETALGAQPDEASRRRLRRAARAVFEAVAEDAGAPSAAMAHASGTDAVGVPVADQLPPASAFVPSAPEADHRAVDEFEFAARLFSFTAETPVQRARVAEERPAADEPSADAAHVAPRRARRSAGAVAKRVAAASFSLGVMTVVGLLAIGTTTPAEAVAAMSDRSADLTVATTTTAKAAKTDIQAFVASGDAPASTLDRPESYNVASMAEIAADSGVTLFAGTWVNDPTAAIQWPFPVGVPISAAYGSSSYLSQFSTPHRGVDLTPGLGAEVHAVAAGTVRIATEAGGDYGVTVLIDHVIDGQIVSTRYGHMQYGSLRVEQGDTVTAGQVLGTVGQTGKATGPHLHLEVLLGGTAHTDPIEWLKEHTNGTHTVG</sequence>
<reference evidence="3 4" key="1">
    <citation type="submission" date="2016-12" db="EMBL/GenBank/DDBJ databases">
        <title>Complete genome sequence of Microbacterium aurum KACC 15219.</title>
        <authorList>
            <person name="Jung Y."/>
            <person name="Shin J.-H."/>
            <person name="Lee Y.-J."/>
            <person name="Yi H."/>
            <person name="Bahn Y.-S."/>
            <person name="Kim J.F."/>
            <person name="Lee D.-W."/>
        </authorList>
    </citation>
    <scope>NUCLEOTIDE SEQUENCE [LARGE SCALE GENOMIC DNA]</scope>
    <source>
        <strain evidence="3 4">KACC 15219</strain>
    </source>
</reference>
<feature type="region of interest" description="Disordered" evidence="1">
    <location>
        <begin position="1"/>
        <end position="29"/>
    </location>
</feature>
<organism evidence="3 4">
    <name type="scientific">Microbacterium aurum</name>
    <dbReference type="NCBI Taxonomy" id="36805"/>
    <lineage>
        <taxon>Bacteria</taxon>
        <taxon>Bacillati</taxon>
        <taxon>Actinomycetota</taxon>
        <taxon>Actinomycetes</taxon>
        <taxon>Micrococcales</taxon>
        <taxon>Microbacteriaceae</taxon>
        <taxon>Microbacterium</taxon>
    </lineage>
</organism>
<evidence type="ECO:0000256" key="1">
    <source>
        <dbReference type="SAM" id="MobiDB-lite"/>
    </source>
</evidence>
<dbReference type="Pfam" id="PF01551">
    <property type="entry name" value="Peptidase_M23"/>
    <property type="match status" value="1"/>
</dbReference>
<dbReference type="Proteomes" id="UP000187185">
    <property type="component" value="Chromosome"/>
</dbReference>
<dbReference type="InterPro" id="IPR011055">
    <property type="entry name" value="Dup_hybrid_motif"/>
</dbReference>
<evidence type="ECO:0000259" key="2">
    <source>
        <dbReference type="Pfam" id="PF01551"/>
    </source>
</evidence>
<dbReference type="RefSeq" id="WP_076689631.1">
    <property type="nucleotide sequence ID" value="NZ_CP018762.1"/>
</dbReference>
<feature type="domain" description="M23ase beta-sheet core" evidence="2">
    <location>
        <begin position="341"/>
        <end position="437"/>
    </location>
</feature>
<dbReference type="SUPFAM" id="SSF51261">
    <property type="entry name" value="Duplicated hybrid motif"/>
    <property type="match status" value="1"/>
</dbReference>
<evidence type="ECO:0000313" key="4">
    <source>
        <dbReference type="Proteomes" id="UP000187185"/>
    </source>
</evidence>
<dbReference type="EMBL" id="CP018762">
    <property type="protein sequence ID" value="APZ33586.1"/>
    <property type="molecule type" value="Genomic_DNA"/>
</dbReference>
<dbReference type="InterPro" id="IPR050570">
    <property type="entry name" value="Cell_wall_metabolism_enzyme"/>
</dbReference>